<gene>
    <name evidence="9" type="ORF">Tco_1071108</name>
</gene>
<accession>A0ABQ5HND8</accession>
<dbReference type="Gene3D" id="2.40.70.10">
    <property type="entry name" value="Acid Proteases"/>
    <property type="match status" value="1"/>
</dbReference>
<dbReference type="EMBL" id="BQNB010019819">
    <property type="protein sequence ID" value="GJT89391.1"/>
    <property type="molecule type" value="Genomic_DNA"/>
</dbReference>
<evidence type="ECO:0000256" key="1">
    <source>
        <dbReference type="ARBA" id="ARBA00012493"/>
    </source>
</evidence>
<reference evidence="9" key="2">
    <citation type="submission" date="2022-01" db="EMBL/GenBank/DDBJ databases">
        <authorList>
            <person name="Yamashiro T."/>
            <person name="Shiraishi A."/>
            <person name="Satake H."/>
            <person name="Nakayama K."/>
        </authorList>
    </citation>
    <scope>NUCLEOTIDE SEQUENCE</scope>
</reference>
<dbReference type="CDD" id="cd01647">
    <property type="entry name" value="RT_LTR"/>
    <property type="match status" value="1"/>
</dbReference>
<dbReference type="GO" id="GO:0003964">
    <property type="term" value="F:RNA-directed DNA polymerase activity"/>
    <property type="evidence" value="ECO:0007669"/>
    <property type="project" value="UniProtKB-KW"/>
</dbReference>
<comment type="caution">
    <text evidence="9">The sequence shown here is derived from an EMBL/GenBank/DDBJ whole genome shotgun (WGS) entry which is preliminary data.</text>
</comment>
<dbReference type="InterPro" id="IPR021109">
    <property type="entry name" value="Peptidase_aspartic_dom_sf"/>
</dbReference>
<evidence type="ECO:0000256" key="2">
    <source>
        <dbReference type="ARBA" id="ARBA00022679"/>
    </source>
</evidence>
<evidence type="ECO:0000256" key="7">
    <source>
        <dbReference type="ARBA" id="ARBA00022918"/>
    </source>
</evidence>
<keyword evidence="10" id="KW-1185">Reference proteome</keyword>
<dbReference type="EC" id="2.7.7.49" evidence="1"/>
<dbReference type="Proteomes" id="UP001151760">
    <property type="component" value="Unassembled WGS sequence"/>
</dbReference>
<dbReference type="InterPro" id="IPR041373">
    <property type="entry name" value="RT_RNaseH"/>
</dbReference>
<dbReference type="SUPFAM" id="SSF56672">
    <property type="entry name" value="DNA/RNA polymerases"/>
    <property type="match status" value="1"/>
</dbReference>
<evidence type="ECO:0000313" key="9">
    <source>
        <dbReference type="EMBL" id="GJT89391.1"/>
    </source>
</evidence>
<protein>
    <recommendedName>
        <fullName evidence="1">RNA-directed DNA polymerase</fullName>
        <ecNumber evidence="1">2.7.7.49</ecNumber>
    </recommendedName>
</protein>
<keyword evidence="5" id="KW-0255">Endonuclease</keyword>
<dbReference type="PANTHER" id="PTHR33067">
    <property type="entry name" value="RNA-DIRECTED DNA POLYMERASE-RELATED"/>
    <property type="match status" value="1"/>
</dbReference>
<organism evidence="9 10">
    <name type="scientific">Tanacetum coccineum</name>
    <dbReference type="NCBI Taxonomy" id="301880"/>
    <lineage>
        <taxon>Eukaryota</taxon>
        <taxon>Viridiplantae</taxon>
        <taxon>Streptophyta</taxon>
        <taxon>Embryophyta</taxon>
        <taxon>Tracheophyta</taxon>
        <taxon>Spermatophyta</taxon>
        <taxon>Magnoliopsida</taxon>
        <taxon>eudicotyledons</taxon>
        <taxon>Gunneridae</taxon>
        <taxon>Pentapetalae</taxon>
        <taxon>asterids</taxon>
        <taxon>campanulids</taxon>
        <taxon>Asterales</taxon>
        <taxon>Asteraceae</taxon>
        <taxon>Asteroideae</taxon>
        <taxon>Anthemideae</taxon>
        <taxon>Anthemidinae</taxon>
        <taxon>Tanacetum</taxon>
    </lineage>
</organism>
<feature type="domain" description="Reverse transcriptase RNase H-like" evidence="8">
    <location>
        <begin position="414"/>
        <end position="490"/>
    </location>
</feature>
<keyword evidence="2" id="KW-0808">Transferase</keyword>
<dbReference type="InterPro" id="IPR043502">
    <property type="entry name" value="DNA/RNA_pol_sf"/>
</dbReference>
<sequence length="731" mass="83982">MRAFIREFRTTNELLFKERNNSLNELRFEVNGLSKVIDNALISNSLVKGVTTKGGKTTNQGIHYNNTNISTKGPLVFHHGKPVAPIEVLVEDGTQKTKEQVIQPSIETQTPSICLKEHKPSRMSLELADRSVQYPRGIVENVLIKVDKFVLPIDFVILDMPEDSRTLIILGSPFLAIARAMIDVFNKKITLRVGDDEVIFDVDQSIKRLPAKDDECYDIDDTINIETQELLGSDQSDSFLLKGLEKSIYQLDLKSYNSIENESDDNSDIGMPILRIDSVNTPYSDAHKTTRTDGVNSEHMYLASANEIDENKHELKDLPHHLEYENLHGNKSFPIIISSKLSKKEKMLLYSYRMAIAPEDQEKTMFTCPYGTFAYRRMPFGLCNAPATFQRCMPTIFYDMVEDFMKVFMDDFSVFGQQIDGKFKPIYYASKTPNNAQEHYTTTEKEFLTVVFSFDKFRPYLILSKTIVYTDHSALKYLFSKQDAKPRLIKLENPNLGVVPEEEIADEFPDGHLMILTAKLNDDEPWYDDYVKYIVGKIMPLKWTPKRRRSDALLEAKSLKSWHTTILDQLGDITVPRLLEERSGNISLRSKIPHVMNSEPLSLHYYEQEIRRNVERDQTSLLVIDQNSLKLSLRYQSFLQPNSKSSFLELKDVLALVKSTARTLKLRSFVRIHIVIFLDSEIVRYGSVFVLVYKTILGYMPIPRCLSIDPRFWFVSLRSAFVIRQTASTLG</sequence>
<keyword evidence="7 9" id="KW-0695">RNA-directed DNA polymerase</keyword>
<keyword evidence="4" id="KW-0540">Nuclease</keyword>
<evidence type="ECO:0000256" key="5">
    <source>
        <dbReference type="ARBA" id="ARBA00022759"/>
    </source>
</evidence>
<dbReference type="CDD" id="cd09274">
    <property type="entry name" value="RNase_HI_RT_Ty3"/>
    <property type="match status" value="1"/>
</dbReference>
<evidence type="ECO:0000313" key="10">
    <source>
        <dbReference type="Proteomes" id="UP001151760"/>
    </source>
</evidence>
<dbReference type="PANTHER" id="PTHR33067:SF35">
    <property type="entry name" value="ASPARTIC PEPTIDASE DDI1-TYPE DOMAIN-CONTAINING PROTEIN"/>
    <property type="match status" value="1"/>
</dbReference>
<dbReference type="Gene3D" id="3.10.10.10">
    <property type="entry name" value="HIV Type 1 Reverse Transcriptase, subunit A, domain 1"/>
    <property type="match status" value="1"/>
</dbReference>
<evidence type="ECO:0000256" key="3">
    <source>
        <dbReference type="ARBA" id="ARBA00022695"/>
    </source>
</evidence>
<keyword evidence="3" id="KW-0548">Nucleotidyltransferase</keyword>
<proteinExistence type="predicted"/>
<dbReference type="InterPro" id="IPR043128">
    <property type="entry name" value="Rev_trsase/Diguanyl_cyclase"/>
</dbReference>
<evidence type="ECO:0000256" key="6">
    <source>
        <dbReference type="ARBA" id="ARBA00022801"/>
    </source>
</evidence>
<reference evidence="9" key="1">
    <citation type="journal article" date="2022" name="Int. J. Mol. Sci.">
        <title>Draft Genome of Tanacetum Coccineum: Genomic Comparison of Closely Related Tanacetum-Family Plants.</title>
        <authorList>
            <person name="Yamashiro T."/>
            <person name="Shiraishi A."/>
            <person name="Nakayama K."/>
            <person name="Satake H."/>
        </authorList>
    </citation>
    <scope>NUCLEOTIDE SEQUENCE</scope>
</reference>
<evidence type="ECO:0000259" key="8">
    <source>
        <dbReference type="Pfam" id="PF17917"/>
    </source>
</evidence>
<keyword evidence="6" id="KW-0378">Hydrolase</keyword>
<dbReference type="Gene3D" id="3.30.70.270">
    <property type="match status" value="1"/>
</dbReference>
<evidence type="ECO:0000256" key="4">
    <source>
        <dbReference type="ARBA" id="ARBA00022722"/>
    </source>
</evidence>
<name>A0ABQ5HND8_9ASTR</name>
<dbReference type="Pfam" id="PF17917">
    <property type="entry name" value="RT_RNaseH"/>
    <property type="match status" value="1"/>
</dbReference>